<proteinExistence type="predicted"/>
<gene>
    <name evidence="2" type="ORF">SAMN05192560_0194</name>
</gene>
<evidence type="ECO:0000313" key="3">
    <source>
        <dbReference type="Proteomes" id="UP000198305"/>
    </source>
</evidence>
<feature type="transmembrane region" description="Helical" evidence="1">
    <location>
        <begin position="110"/>
        <end position="130"/>
    </location>
</feature>
<dbReference type="OrthoDB" id="5465259at2"/>
<dbReference type="Pfam" id="PF11026">
    <property type="entry name" value="DUF2721"/>
    <property type="match status" value="1"/>
</dbReference>
<feature type="transmembrane region" description="Helical" evidence="1">
    <location>
        <begin position="75"/>
        <end position="98"/>
    </location>
</feature>
<name>A0A238XUJ1_9PROT</name>
<evidence type="ECO:0000313" key="2">
    <source>
        <dbReference type="EMBL" id="SNR62208.1"/>
    </source>
</evidence>
<keyword evidence="1" id="KW-0472">Membrane</keyword>
<dbReference type="RefSeq" id="WP_089374353.1">
    <property type="nucleotide sequence ID" value="NZ_FZOA01000001.1"/>
</dbReference>
<reference evidence="3" key="1">
    <citation type="submission" date="2017-06" db="EMBL/GenBank/DDBJ databases">
        <authorList>
            <person name="Varghese N."/>
            <person name="Submissions S."/>
        </authorList>
    </citation>
    <scope>NUCLEOTIDE SEQUENCE [LARGE SCALE GENOMIC DNA]</scope>
    <source>
        <strain evidence="3">Ca-68</strain>
    </source>
</reference>
<keyword evidence="1" id="KW-1133">Transmembrane helix</keyword>
<evidence type="ECO:0000256" key="1">
    <source>
        <dbReference type="SAM" id="Phobius"/>
    </source>
</evidence>
<evidence type="ECO:0008006" key="4">
    <source>
        <dbReference type="Google" id="ProtNLM"/>
    </source>
</evidence>
<feature type="transmembrane region" description="Helical" evidence="1">
    <location>
        <begin position="20"/>
        <end position="42"/>
    </location>
</feature>
<accession>A0A238XUJ1</accession>
<dbReference type="Proteomes" id="UP000198305">
    <property type="component" value="Unassembled WGS sequence"/>
</dbReference>
<dbReference type="AlphaFoldDB" id="A0A238XUJ1"/>
<organism evidence="2 3">
    <name type="scientific">Methylobacillus rhizosphaerae</name>
    <dbReference type="NCBI Taxonomy" id="551994"/>
    <lineage>
        <taxon>Bacteria</taxon>
        <taxon>Pseudomonadati</taxon>
        <taxon>Pseudomonadota</taxon>
        <taxon>Betaproteobacteria</taxon>
        <taxon>Nitrosomonadales</taxon>
        <taxon>Methylophilaceae</taxon>
        <taxon>Methylobacillus</taxon>
    </lineage>
</organism>
<keyword evidence="1" id="KW-0812">Transmembrane</keyword>
<dbReference type="EMBL" id="FZOA01000001">
    <property type="protein sequence ID" value="SNR62208.1"/>
    <property type="molecule type" value="Genomic_DNA"/>
</dbReference>
<dbReference type="InterPro" id="IPR021279">
    <property type="entry name" value="DUF2721"/>
</dbReference>
<sequence length="145" mass="15726">MLPVPDVFNVASVANVIQLAVAPAFLLTGSGAMIGVMAGRLARVVDRFRELQDTGGWEHVGQSLEMTMLLKRSRWIHRAIILSTLAALLVCIVIATLFAAVEVGWNPSRLVSLLFICAMCSLVGGLLCFLREIALSTDIIEEFRG</sequence>
<keyword evidence="3" id="KW-1185">Reference proteome</keyword>
<protein>
    <recommendedName>
        <fullName evidence="4">DUF2721 domain-containing protein</fullName>
    </recommendedName>
</protein>